<feature type="non-terminal residue" evidence="1">
    <location>
        <position position="181"/>
    </location>
</feature>
<proteinExistence type="predicted"/>
<accession>X1K9A9</accession>
<dbReference type="EMBL" id="BARU01043953">
    <property type="protein sequence ID" value="GAH86829.1"/>
    <property type="molecule type" value="Genomic_DNA"/>
</dbReference>
<comment type="caution">
    <text evidence="1">The sequence shown here is derived from an EMBL/GenBank/DDBJ whole genome shotgun (WGS) entry which is preliminary data.</text>
</comment>
<sequence>GKMAIGDIGTAPDTHVIDATMGMWPAITHISGSLFLVCYRGPNGYGIAKSYLVNAAGAISEPANNDLTFISVITNDHYSVLRQPNVVADIYQIADYSINLEGIIVASDGTLSQHAAHRCSLIPNSVETMNPILRPDSIVAAINGAGDGVIHLNTGSVAEDGEVGAAAIQNYNVTAVLSDTT</sequence>
<protein>
    <submittedName>
        <fullName evidence="1">Uncharacterized protein</fullName>
    </submittedName>
</protein>
<gene>
    <name evidence="1" type="ORF">S03H2_67199</name>
</gene>
<feature type="non-terminal residue" evidence="1">
    <location>
        <position position="1"/>
    </location>
</feature>
<name>X1K9A9_9ZZZZ</name>
<evidence type="ECO:0000313" key="1">
    <source>
        <dbReference type="EMBL" id="GAH86829.1"/>
    </source>
</evidence>
<organism evidence="1">
    <name type="scientific">marine sediment metagenome</name>
    <dbReference type="NCBI Taxonomy" id="412755"/>
    <lineage>
        <taxon>unclassified sequences</taxon>
        <taxon>metagenomes</taxon>
        <taxon>ecological metagenomes</taxon>
    </lineage>
</organism>
<dbReference type="AlphaFoldDB" id="X1K9A9"/>
<reference evidence="1" key="1">
    <citation type="journal article" date="2014" name="Front. Microbiol.">
        <title>High frequency of phylogenetically diverse reductive dehalogenase-homologous genes in deep subseafloor sedimentary metagenomes.</title>
        <authorList>
            <person name="Kawai M."/>
            <person name="Futagami T."/>
            <person name="Toyoda A."/>
            <person name="Takaki Y."/>
            <person name="Nishi S."/>
            <person name="Hori S."/>
            <person name="Arai W."/>
            <person name="Tsubouchi T."/>
            <person name="Morono Y."/>
            <person name="Uchiyama I."/>
            <person name="Ito T."/>
            <person name="Fujiyama A."/>
            <person name="Inagaki F."/>
            <person name="Takami H."/>
        </authorList>
    </citation>
    <scope>NUCLEOTIDE SEQUENCE</scope>
    <source>
        <strain evidence="1">Expedition CK06-06</strain>
    </source>
</reference>